<feature type="region of interest" description="Disordered" evidence="2">
    <location>
        <begin position="75"/>
        <end position="98"/>
    </location>
</feature>
<proteinExistence type="predicted"/>
<reference evidence="3" key="1">
    <citation type="submission" date="2022-01" db="EMBL/GenBank/DDBJ databases">
        <authorList>
            <person name="King R."/>
        </authorList>
    </citation>
    <scope>NUCLEOTIDE SEQUENCE</scope>
</reference>
<gene>
    <name evidence="3" type="ORF">DIABBA_LOCUS4361</name>
</gene>
<keyword evidence="1" id="KW-0175">Coiled coil</keyword>
<dbReference type="Proteomes" id="UP001153709">
    <property type="component" value="Chromosome 3"/>
</dbReference>
<protein>
    <submittedName>
        <fullName evidence="3">Uncharacterized protein</fullName>
    </submittedName>
</protein>
<evidence type="ECO:0000313" key="3">
    <source>
        <dbReference type="EMBL" id="CAG9830674.1"/>
    </source>
</evidence>
<keyword evidence="4" id="KW-1185">Reference proteome</keyword>
<organism evidence="3 4">
    <name type="scientific">Diabrotica balteata</name>
    <name type="common">Banded cucumber beetle</name>
    <dbReference type="NCBI Taxonomy" id="107213"/>
    <lineage>
        <taxon>Eukaryota</taxon>
        <taxon>Metazoa</taxon>
        <taxon>Ecdysozoa</taxon>
        <taxon>Arthropoda</taxon>
        <taxon>Hexapoda</taxon>
        <taxon>Insecta</taxon>
        <taxon>Pterygota</taxon>
        <taxon>Neoptera</taxon>
        <taxon>Endopterygota</taxon>
        <taxon>Coleoptera</taxon>
        <taxon>Polyphaga</taxon>
        <taxon>Cucujiformia</taxon>
        <taxon>Chrysomeloidea</taxon>
        <taxon>Chrysomelidae</taxon>
        <taxon>Galerucinae</taxon>
        <taxon>Diabroticina</taxon>
        <taxon>Diabroticites</taxon>
        <taxon>Diabrotica</taxon>
    </lineage>
</organism>
<sequence length="383" mass="44532">MDYSSIIIDLDSSSSTFEQVDEQKDKTLFIEDETSKETTETPKQLQHKAEIFYQCYSCDFITKHLNLFNSHKAFAHPQHPSDSTEPAPDGEKNIVEGKRQNKRKFKTALCDNEKILLLQYVSKLQLNKYYESVDTIKNALDNKWYEVSKIFKENGYSRAAAKLGGYFVSMRVEAMSRMKRYYIQRSAVRPRNVDYLFANLFPKHFEELSLDMNELMADALVVAKIYSKEMLEYLVPLEDQERPTILDDIASLGHLNDVELRPILERRHSEETEGPPNKIAKEVHEDEDAWLKRMLDITRGLTGRNNCESTSSKSLTIENNSSTDDINELKAKLLVAEDELRKKNYELERKTLEISYLKELHAKELEIEKVKRALDARNVENKI</sequence>
<name>A0A9N9SY99_DIABA</name>
<dbReference type="OrthoDB" id="6791283at2759"/>
<dbReference type="AlphaFoldDB" id="A0A9N9SY99"/>
<feature type="compositionally biased region" description="Basic and acidic residues" evidence="2">
    <location>
        <begin position="89"/>
        <end position="98"/>
    </location>
</feature>
<evidence type="ECO:0000256" key="2">
    <source>
        <dbReference type="SAM" id="MobiDB-lite"/>
    </source>
</evidence>
<dbReference type="EMBL" id="OU898278">
    <property type="protein sequence ID" value="CAG9830674.1"/>
    <property type="molecule type" value="Genomic_DNA"/>
</dbReference>
<evidence type="ECO:0000256" key="1">
    <source>
        <dbReference type="SAM" id="Coils"/>
    </source>
</evidence>
<feature type="coiled-coil region" evidence="1">
    <location>
        <begin position="319"/>
        <end position="346"/>
    </location>
</feature>
<evidence type="ECO:0000313" key="4">
    <source>
        <dbReference type="Proteomes" id="UP001153709"/>
    </source>
</evidence>
<accession>A0A9N9SY99</accession>